<dbReference type="PRINTS" id="PR00385">
    <property type="entry name" value="P450"/>
</dbReference>
<dbReference type="eggNOG" id="KOG0156">
    <property type="taxonomic scope" value="Eukaryota"/>
</dbReference>
<dbReference type="CDD" id="cd20618">
    <property type="entry name" value="CYP71_clan"/>
    <property type="match status" value="1"/>
</dbReference>
<dbReference type="PANTHER" id="PTHR47944:SF19">
    <property type="entry name" value="CYTOCHROME P450 77A4"/>
    <property type="match status" value="1"/>
</dbReference>
<gene>
    <name evidence="16" type="primary">LOC112274136</name>
    <name evidence="15" type="ORF">PHYPA_025954</name>
</gene>
<dbReference type="OrthoDB" id="1470350at2759"/>
<evidence type="ECO:0000256" key="2">
    <source>
        <dbReference type="ARBA" id="ARBA00004167"/>
    </source>
</evidence>
<dbReference type="PaxDb" id="3218-PP1S475_7V6.1"/>
<evidence type="ECO:0000256" key="9">
    <source>
        <dbReference type="ARBA" id="ARBA00023004"/>
    </source>
</evidence>
<feature type="binding site" description="axial binding residue" evidence="12">
    <location>
        <position position="469"/>
    </location>
    <ligand>
        <name>heme</name>
        <dbReference type="ChEBI" id="CHEBI:30413"/>
    </ligand>
    <ligandPart>
        <name>Fe</name>
        <dbReference type="ChEBI" id="CHEBI:18248"/>
    </ligandPart>
</feature>
<dbReference type="EnsemblPlants" id="Pp3c21_9750V3.2">
    <property type="protein sequence ID" value="Pp3c21_9750V3.2"/>
    <property type="gene ID" value="Pp3c21_9750"/>
</dbReference>
<keyword evidence="5 14" id="KW-0812">Transmembrane</keyword>
<dbReference type="InterPro" id="IPR036396">
    <property type="entry name" value="Cyt_P450_sf"/>
</dbReference>
<evidence type="ECO:0000256" key="10">
    <source>
        <dbReference type="ARBA" id="ARBA00023033"/>
    </source>
</evidence>
<evidence type="ECO:0000256" key="7">
    <source>
        <dbReference type="ARBA" id="ARBA00022989"/>
    </source>
</evidence>
<dbReference type="GO" id="GO:0005506">
    <property type="term" value="F:iron ion binding"/>
    <property type="evidence" value="ECO:0007669"/>
    <property type="project" value="InterPro"/>
</dbReference>
<keyword evidence="17" id="KW-1185">Reference proteome</keyword>
<organism evidence="15">
    <name type="scientific">Physcomitrium patens</name>
    <name type="common">Spreading-leaved earth moss</name>
    <name type="synonym">Physcomitrella patens</name>
    <dbReference type="NCBI Taxonomy" id="3218"/>
    <lineage>
        <taxon>Eukaryota</taxon>
        <taxon>Viridiplantae</taxon>
        <taxon>Streptophyta</taxon>
        <taxon>Embryophyta</taxon>
        <taxon>Bryophyta</taxon>
        <taxon>Bryophytina</taxon>
        <taxon>Bryopsida</taxon>
        <taxon>Funariidae</taxon>
        <taxon>Funariales</taxon>
        <taxon>Funariaceae</taxon>
        <taxon>Physcomitrium</taxon>
    </lineage>
</organism>
<name>A9U3Q0_PHYPA</name>
<evidence type="ECO:0000256" key="8">
    <source>
        <dbReference type="ARBA" id="ARBA00023002"/>
    </source>
</evidence>
<reference evidence="15 17" key="2">
    <citation type="journal article" date="2018" name="Plant J.">
        <title>The Physcomitrella patens chromosome-scale assembly reveals moss genome structure and evolution.</title>
        <authorList>
            <person name="Lang D."/>
            <person name="Ullrich K.K."/>
            <person name="Murat F."/>
            <person name="Fuchs J."/>
            <person name="Jenkins J."/>
            <person name="Haas F.B."/>
            <person name="Piednoel M."/>
            <person name="Gundlach H."/>
            <person name="Van Bel M."/>
            <person name="Meyberg R."/>
            <person name="Vives C."/>
            <person name="Morata J."/>
            <person name="Symeonidi A."/>
            <person name="Hiss M."/>
            <person name="Muchero W."/>
            <person name="Kamisugi Y."/>
            <person name="Saleh O."/>
            <person name="Blanc G."/>
            <person name="Decker E.L."/>
            <person name="van Gessel N."/>
            <person name="Grimwood J."/>
            <person name="Hayes R.D."/>
            <person name="Graham S.W."/>
            <person name="Gunter L.E."/>
            <person name="McDaniel S.F."/>
            <person name="Hoernstein S.N.W."/>
            <person name="Larsson A."/>
            <person name="Li F.W."/>
            <person name="Perroud P.F."/>
            <person name="Phillips J."/>
            <person name="Ranjan P."/>
            <person name="Rokshar D.S."/>
            <person name="Rothfels C.J."/>
            <person name="Schneider L."/>
            <person name="Shu S."/>
            <person name="Stevenson D.W."/>
            <person name="Thummler F."/>
            <person name="Tillich M."/>
            <person name="Villarreal Aguilar J.C."/>
            <person name="Widiez T."/>
            <person name="Wong G.K."/>
            <person name="Wymore A."/>
            <person name="Zhang Y."/>
            <person name="Zimmer A.D."/>
            <person name="Quatrano R.S."/>
            <person name="Mayer K.F.X."/>
            <person name="Goodstein D."/>
            <person name="Casacuberta J.M."/>
            <person name="Vandepoele K."/>
            <person name="Reski R."/>
            <person name="Cuming A.C."/>
            <person name="Tuskan G.A."/>
            <person name="Maumus F."/>
            <person name="Salse J."/>
            <person name="Schmutz J."/>
            <person name="Rensing S.A."/>
        </authorList>
    </citation>
    <scope>NUCLEOTIDE SEQUENCE [LARGE SCALE GENOMIC DNA]</scope>
    <source>
        <strain evidence="16 17">cv. Gransden 2004</strain>
    </source>
</reference>
<comment type="cofactor">
    <cofactor evidence="1 12">
        <name>heme</name>
        <dbReference type="ChEBI" id="CHEBI:30413"/>
    </cofactor>
</comment>
<dbReference type="HOGENOM" id="CLU_001570_4_0_1"/>
<keyword evidence="11 14" id="KW-0472">Membrane</keyword>
<dbReference type="EnsemblPlants" id="Pp3c21_9750V3.1">
    <property type="protein sequence ID" value="Pp3c21_9750V3.1"/>
    <property type="gene ID" value="Pp3c21_9750"/>
</dbReference>
<reference evidence="16" key="3">
    <citation type="submission" date="2020-12" db="UniProtKB">
        <authorList>
            <consortium name="EnsemblPlants"/>
        </authorList>
    </citation>
    <scope>IDENTIFICATION</scope>
</reference>
<evidence type="ECO:0000256" key="11">
    <source>
        <dbReference type="ARBA" id="ARBA00023136"/>
    </source>
</evidence>
<proteinExistence type="inferred from homology"/>
<dbReference type="Pfam" id="PF00067">
    <property type="entry name" value="p450"/>
    <property type="match status" value="1"/>
</dbReference>
<dbReference type="PRINTS" id="PR00463">
    <property type="entry name" value="EP450I"/>
</dbReference>
<evidence type="ECO:0000256" key="13">
    <source>
        <dbReference type="RuleBase" id="RU000461"/>
    </source>
</evidence>
<sequence>MASAHSHTRRWWSQEAHGIRVSGEGTIATLLISSLVIYVTVVYQRRKKLPPGPWPWPVVGNLAVLAGLPHRNLQNLAAKYGGLMYLQLGQVPCLVVSTAAAAKELFRTHDVIFSYRPKRLDHEIISGKSYKSLTSAPYGPYWRQIRRICNTELFSPAIHASHVSVRSEEIHSMMKVLLAESRTEKAIDLKSWLTGVTANNMTRMLINKRFFGTGVSDQQEKKDFEEIFDHIFAAAGTFFISDFIPKLRFVEMLQGKIAKLTAFRKFLHSVIGKIFEVEKHRQRALERGNDPIYVPDFVDVLLNTPLDNGERLTDREIISILSSMIGAGTDTTATTVVWAMSELMVNPKIRKQAQEELDAVVGDSRLVEESDIPNLPFLRTIVKETFRLHAPVPLSLPRCSEQPCEVAGSQFPANTRLILNVFAIHRDPIVYENPDSFQPSRFVDHPEVDHMSGKDFYGLIPFGAGRRMCPGYHLGNVMVSLMLAHLLHSFDWRLPAGVTEENLDMSETYKLVGLRKKPLFLIAKPRSPAYLY</sequence>
<keyword evidence="6 12" id="KW-0479">Metal-binding</keyword>
<dbReference type="RefSeq" id="XP_024359127.1">
    <property type="nucleotide sequence ID" value="XM_024503359.2"/>
</dbReference>
<keyword evidence="9 12" id="KW-0408">Iron</keyword>
<feature type="transmembrane region" description="Helical" evidence="14">
    <location>
        <begin position="21"/>
        <end position="43"/>
    </location>
</feature>
<evidence type="ECO:0000313" key="17">
    <source>
        <dbReference type="Proteomes" id="UP000006727"/>
    </source>
</evidence>
<dbReference type="Gramene" id="Pp3c21_9750V3.2">
    <property type="protein sequence ID" value="Pp3c21_9750V3.2"/>
    <property type="gene ID" value="Pp3c21_9750"/>
</dbReference>
<dbReference type="InterPro" id="IPR017972">
    <property type="entry name" value="Cyt_P450_CS"/>
</dbReference>
<evidence type="ECO:0000256" key="14">
    <source>
        <dbReference type="SAM" id="Phobius"/>
    </source>
</evidence>
<keyword evidence="7 14" id="KW-1133">Transmembrane helix</keyword>
<evidence type="ECO:0000256" key="12">
    <source>
        <dbReference type="PIRSR" id="PIRSR602401-1"/>
    </source>
</evidence>
<evidence type="ECO:0000256" key="5">
    <source>
        <dbReference type="ARBA" id="ARBA00022692"/>
    </source>
</evidence>
<evidence type="ECO:0000256" key="4">
    <source>
        <dbReference type="ARBA" id="ARBA00022617"/>
    </source>
</evidence>
<dbReference type="EMBL" id="ABEU02000021">
    <property type="protein sequence ID" value="PNR31831.1"/>
    <property type="molecule type" value="Genomic_DNA"/>
</dbReference>
<dbReference type="Gramene" id="Pp3c21_9750V3.1">
    <property type="protein sequence ID" value="Pp3c21_9750V3.1"/>
    <property type="gene ID" value="Pp3c21_9750"/>
</dbReference>
<evidence type="ECO:0000256" key="6">
    <source>
        <dbReference type="ARBA" id="ARBA00022723"/>
    </source>
</evidence>
<dbReference type="GeneID" id="112274136"/>
<keyword evidence="4 12" id="KW-0349">Heme</keyword>
<evidence type="ECO:0000313" key="15">
    <source>
        <dbReference type="EMBL" id="PNR31831.1"/>
    </source>
</evidence>
<accession>A9U3Q0</accession>
<dbReference type="FunCoup" id="A9U3Q0">
    <property type="interactions" value="335"/>
</dbReference>
<dbReference type="Proteomes" id="UP000006727">
    <property type="component" value="Chromosome 21"/>
</dbReference>
<dbReference type="PANTHER" id="PTHR47944">
    <property type="entry name" value="CYTOCHROME P450 98A9"/>
    <property type="match status" value="1"/>
</dbReference>
<comment type="subcellular location">
    <subcellularLocation>
        <location evidence="2">Membrane</location>
        <topology evidence="2">Single-pass membrane protein</topology>
    </subcellularLocation>
</comment>
<protein>
    <submittedName>
        <fullName evidence="15 16">Uncharacterized protein</fullName>
    </submittedName>
</protein>
<keyword evidence="8 13" id="KW-0560">Oxidoreductase</keyword>
<dbReference type="PROSITE" id="PS00086">
    <property type="entry name" value="CYTOCHROME_P450"/>
    <property type="match status" value="1"/>
</dbReference>
<dbReference type="STRING" id="3218.A9U3Q0"/>
<dbReference type="SUPFAM" id="SSF48264">
    <property type="entry name" value="Cytochrome P450"/>
    <property type="match status" value="1"/>
</dbReference>
<dbReference type="InterPro" id="IPR002401">
    <property type="entry name" value="Cyt_P450_E_grp-I"/>
</dbReference>
<evidence type="ECO:0000313" key="16">
    <source>
        <dbReference type="EnsemblPlants" id="Pp3c21_9750V3.1"/>
    </source>
</evidence>
<reference evidence="15 17" key="1">
    <citation type="journal article" date="2008" name="Science">
        <title>The Physcomitrella genome reveals evolutionary insights into the conquest of land by plants.</title>
        <authorList>
            <person name="Rensing S."/>
            <person name="Lang D."/>
            <person name="Zimmer A."/>
            <person name="Terry A."/>
            <person name="Salamov A."/>
            <person name="Shapiro H."/>
            <person name="Nishiyama T."/>
            <person name="Perroud P.-F."/>
            <person name="Lindquist E."/>
            <person name="Kamisugi Y."/>
            <person name="Tanahashi T."/>
            <person name="Sakakibara K."/>
            <person name="Fujita T."/>
            <person name="Oishi K."/>
            <person name="Shin-I T."/>
            <person name="Kuroki Y."/>
            <person name="Toyoda A."/>
            <person name="Suzuki Y."/>
            <person name="Hashimoto A."/>
            <person name="Yamaguchi K."/>
            <person name="Sugano A."/>
            <person name="Kohara Y."/>
            <person name="Fujiyama A."/>
            <person name="Anterola A."/>
            <person name="Aoki S."/>
            <person name="Ashton N."/>
            <person name="Barbazuk W.B."/>
            <person name="Barker E."/>
            <person name="Bennetzen J."/>
            <person name="Bezanilla M."/>
            <person name="Blankenship R."/>
            <person name="Cho S.H."/>
            <person name="Dutcher S."/>
            <person name="Estelle M."/>
            <person name="Fawcett J.A."/>
            <person name="Gundlach H."/>
            <person name="Hanada K."/>
            <person name="Heyl A."/>
            <person name="Hicks K.A."/>
            <person name="Hugh J."/>
            <person name="Lohr M."/>
            <person name="Mayer K."/>
            <person name="Melkozernov A."/>
            <person name="Murata T."/>
            <person name="Nelson D."/>
            <person name="Pils B."/>
            <person name="Prigge M."/>
            <person name="Reiss B."/>
            <person name="Renner T."/>
            <person name="Rombauts S."/>
            <person name="Rushton P."/>
            <person name="Sanderfoot A."/>
            <person name="Schween G."/>
            <person name="Shiu S.-H."/>
            <person name="Stueber K."/>
            <person name="Theodoulou F.L."/>
            <person name="Tu H."/>
            <person name="Van de Peer Y."/>
            <person name="Verrier P.J."/>
            <person name="Waters E."/>
            <person name="Wood A."/>
            <person name="Yang L."/>
            <person name="Cove D."/>
            <person name="Cuming A."/>
            <person name="Hasebe M."/>
            <person name="Lucas S."/>
            <person name="Mishler D.B."/>
            <person name="Reski R."/>
            <person name="Grigoriev I."/>
            <person name="Quatrano R.S."/>
            <person name="Boore J.L."/>
        </authorList>
    </citation>
    <scope>NUCLEOTIDE SEQUENCE [LARGE SCALE GENOMIC DNA]</scope>
    <source>
        <strain evidence="16 17">cv. Gransden 2004</strain>
    </source>
</reference>
<dbReference type="Gene3D" id="1.10.630.10">
    <property type="entry name" value="Cytochrome P450"/>
    <property type="match status" value="1"/>
</dbReference>
<dbReference type="InterPro" id="IPR001128">
    <property type="entry name" value="Cyt_P450"/>
</dbReference>
<dbReference type="GO" id="GO:0016020">
    <property type="term" value="C:membrane"/>
    <property type="evidence" value="ECO:0000318"/>
    <property type="project" value="GO_Central"/>
</dbReference>
<evidence type="ECO:0000256" key="1">
    <source>
        <dbReference type="ARBA" id="ARBA00001971"/>
    </source>
</evidence>
<dbReference type="GO" id="GO:0020037">
    <property type="term" value="F:heme binding"/>
    <property type="evidence" value="ECO:0007669"/>
    <property type="project" value="InterPro"/>
</dbReference>
<comment type="similarity">
    <text evidence="3 13">Belongs to the cytochrome P450 family.</text>
</comment>
<dbReference type="GO" id="GO:0016709">
    <property type="term" value="F:oxidoreductase activity, acting on paired donors, with incorporation or reduction of molecular oxygen, NAD(P)H as one donor, and incorporation of one atom of oxygen"/>
    <property type="evidence" value="ECO:0000318"/>
    <property type="project" value="GO_Central"/>
</dbReference>
<dbReference type="FunFam" id="1.10.630.10:FF:000039">
    <property type="entry name" value="Cytochrome P450"/>
    <property type="match status" value="1"/>
</dbReference>
<evidence type="ECO:0000256" key="3">
    <source>
        <dbReference type="ARBA" id="ARBA00010617"/>
    </source>
</evidence>
<dbReference type="KEGG" id="ppp:112274136"/>
<dbReference type="AlphaFoldDB" id="A9U3Q0"/>
<keyword evidence="10 13" id="KW-0503">Monooxygenase</keyword>